<evidence type="ECO:0000256" key="1">
    <source>
        <dbReference type="ARBA" id="ARBA00022527"/>
    </source>
</evidence>
<dbReference type="SMART" id="SM00220">
    <property type="entry name" value="S_TKc"/>
    <property type="match status" value="1"/>
</dbReference>
<feature type="binding site" evidence="6">
    <location>
        <position position="63"/>
    </location>
    <ligand>
        <name>ATP</name>
        <dbReference type="ChEBI" id="CHEBI:30616"/>
    </ligand>
</feature>
<dbReference type="Pfam" id="PF00069">
    <property type="entry name" value="Pkinase"/>
    <property type="match status" value="1"/>
</dbReference>
<keyword evidence="2 7" id="KW-0808">Transferase</keyword>
<dbReference type="EMBL" id="CAUYUJ010000399">
    <property type="protein sequence ID" value="CAK0790331.1"/>
    <property type="molecule type" value="Genomic_DNA"/>
</dbReference>
<dbReference type="InterPro" id="IPR030616">
    <property type="entry name" value="Aur-like"/>
</dbReference>
<feature type="region of interest" description="Disordered" evidence="8">
    <location>
        <begin position="585"/>
        <end position="744"/>
    </location>
</feature>
<keyword evidence="1 7" id="KW-0723">Serine/threonine-protein kinase</keyword>
<dbReference type="CDD" id="cd14007">
    <property type="entry name" value="STKc_Aurora"/>
    <property type="match status" value="1"/>
</dbReference>
<evidence type="ECO:0000256" key="7">
    <source>
        <dbReference type="RuleBase" id="RU367134"/>
    </source>
</evidence>
<dbReference type="PANTHER" id="PTHR24350">
    <property type="entry name" value="SERINE/THREONINE-PROTEIN KINASE IAL-RELATED"/>
    <property type="match status" value="1"/>
</dbReference>
<reference evidence="10" key="1">
    <citation type="submission" date="2023-10" db="EMBL/GenBank/DDBJ databases">
        <authorList>
            <person name="Chen Y."/>
            <person name="Shah S."/>
            <person name="Dougan E. K."/>
            <person name="Thang M."/>
            <person name="Chan C."/>
        </authorList>
    </citation>
    <scope>NUCLEOTIDE SEQUENCE [LARGE SCALE GENOMIC DNA]</scope>
</reference>
<evidence type="ECO:0000256" key="8">
    <source>
        <dbReference type="SAM" id="MobiDB-lite"/>
    </source>
</evidence>
<organism evidence="10 11">
    <name type="scientific">Prorocentrum cordatum</name>
    <dbReference type="NCBI Taxonomy" id="2364126"/>
    <lineage>
        <taxon>Eukaryota</taxon>
        <taxon>Sar</taxon>
        <taxon>Alveolata</taxon>
        <taxon>Dinophyceae</taxon>
        <taxon>Prorocentrales</taxon>
        <taxon>Prorocentraceae</taxon>
        <taxon>Prorocentrum</taxon>
    </lineage>
</organism>
<feature type="compositionally biased region" description="Polar residues" evidence="8">
    <location>
        <begin position="310"/>
        <end position="326"/>
    </location>
</feature>
<comment type="catalytic activity">
    <reaction evidence="7">
        <text>L-threonyl-[protein] + ATP = O-phospho-L-threonyl-[protein] + ADP + H(+)</text>
        <dbReference type="Rhea" id="RHEA:46608"/>
        <dbReference type="Rhea" id="RHEA-COMP:11060"/>
        <dbReference type="Rhea" id="RHEA-COMP:11605"/>
        <dbReference type="ChEBI" id="CHEBI:15378"/>
        <dbReference type="ChEBI" id="CHEBI:30013"/>
        <dbReference type="ChEBI" id="CHEBI:30616"/>
        <dbReference type="ChEBI" id="CHEBI:61977"/>
        <dbReference type="ChEBI" id="CHEBI:456216"/>
        <dbReference type="EC" id="2.7.11.1"/>
    </reaction>
</comment>
<evidence type="ECO:0000313" key="11">
    <source>
        <dbReference type="Proteomes" id="UP001189429"/>
    </source>
</evidence>
<sequence>MTHSILDPALSNSMLLRRGSVPPQCKDFRLDDFEVVGKPLGCGSFGHVNRVVQRDTGKTFAMKVMSKTKILEFNLEQNIEREVSFQQSMQHPKILQLYKYFEDLEDIYLLLEYAPNGSVFDLLRERRKAAAASDAVLRGLPEPQAASIFRDVAEALHFLHGSGVIHRDLKPENILLCEGGVAKLADFGWCNQLAKGSAGRSTFCGTREYLSPEMIANEPYDCSVDVWAAGVLLFEMLAGTSPFAASNYVQALGKISRAAYEFRGHVSAAARDLVGRLLVRESSQRLDLGRAVGHPWVLGHTSGPGGPCCGSQQSTQTPRSEPTSSRRGSKEAPAAEVHAMLGRAVAARSAALLETAVQKAAAAGLEESELSEARRALAVEKRRSEARRRLRNATQRRSPSELRLALADAEGLELSSGLLEHAREVLAGLSGAAADSDSEGCSLEATVPVVRVSPEVEAEAPRLACARARTEPAAGARGPDAPGGGPLPAATANLLNSLRPARSPSPRTREAAARVGRRAKIAGGHLDPEARAVCSDPAAASTRTPLRSQARCEGEGLLASLLSPRRRRGSAPLLPVGDLGLAAEPAPRRGSLDDVPCTPSFGAVGSTPASASFTPRSEESTGRSPAATRRAPRTRGAGAAGVGLRERLALRKRQLRGSRSLASPPRLAGRSARGPAGGHLPREPPVAPTAPRQHLRGAQRRPAVPLGEGPTGARRRRAASRSRAAASRRPCTAPLRRRTSTAPP</sequence>
<evidence type="ECO:0000256" key="6">
    <source>
        <dbReference type="PROSITE-ProRule" id="PRU10141"/>
    </source>
</evidence>
<feature type="domain" description="Protein kinase" evidence="9">
    <location>
        <begin position="34"/>
        <end position="297"/>
    </location>
</feature>
<evidence type="ECO:0000256" key="4">
    <source>
        <dbReference type="ARBA" id="ARBA00022777"/>
    </source>
</evidence>
<keyword evidence="4 7" id="KW-0418">Kinase</keyword>
<comment type="similarity">
    <text evidence="7">Belongs to the protein kinase superfamily. Ser/Thr protein kinase family. Aurora subfamily.</text>
</comment>
<dbReference type="Gene3D" id="1.10.510.10">
    <property type="entry name" value="Transferase(Phosphotransferase) domain 1"/>
    <property type="match status" value="1"/>
</dbReference>
<evidence type="ECO:0000256" key="3">
    <source>
        <dbReference type="ARBA" id="ARBA00022741"/>
    </source>
</evidence>
<dbReference type="PROSITE" id="PS00107">
    <property type="entry name" value="PROTEIN_KINASE_ATP"/>
    <property type="match status" value="1"/>
</dbReference>
<dbReference type="InterPro" id="IPR008271">
    <property type="entry name" value="Ser/Thr_kinase_AS"/>
</dbReference>
<gene>
    <name evidence="10" type="ORF">PCOR1329_LOCUS1629</name>
</gene>
<dbReference type="InterPro" id="IPR000719">
    <property type="entry name" value="Prot_kinase_dom"/>
</dbReference>
<proteinExistence type="inferred from homology"/>
<accession>A0ABN9PGC4</accession>
<name>A0ABN9PGC4_9DINO</name>
<keyword evidence="11" id="KW-1185">Reference proteome</keyword>
<dbReference type="InterPro" id="IPR017441">
    <property type="entry name" value="Protein_kinase_ATP_BS"/>
</dbReference>
<evidence type="ECO:0000313" key="10">
    <source>
        <dbReference type="EMBL" id="CAK0790331.1"/>
    </source>
</evidence>
<evidence type="ECO:0000256" key="5">
    <source>
        <dbReference type="ARBA" id="ARBA00022840"/>
    </source>
</evidence>
<dbReference type="EC" id="2.7.11.1" evidence="7"/>
<keyword evidence="5 6" id="KW-0067">ATP-binding</keyword>
<feature type="compositionally biased region" description="Low complexity" evidence="8">
    <location>
        <begin position="622"/>
        <end position="637"/>
    </location>
</feature>
<dbReference type="SUPFAM" id="SSF56112">
    <property type="entry name" value="Protein kinase-like (PK-like)"/>
    <property type="match status" value="1"/>
</dbReference>
<comment type="catalytic activity">
    <reaction evidence="7">
        <text>L-seryl-[protein] + ATP = O-phospho-L-seryl-[protein] + ADP + H(+)</text>
        <dbReference type="Rhea" id="RHEA:17989"/>
        <dbReference type="Rhea" id="RHEA-COMP:9863"/>
        <dbReference type="Rhea" id="RHEA-COMP:11604"/>
        <dbReference type="ChEBI" id="CHEBI:15378"/>
        <dbReference type="ChEBI" id="CHEBI:29999"/>
        <dbReference type="ChEBI" id="CHEBI:30616"/>
        <dbReference type="ChEBI" id="CHEBI:83421"/>
        <dbReference type="ChEBI" id="CHEBI:456216"/>
        <dbReference type="EC" id="2.7.11.1"/>
    </reaction>
</comment>
<comment type="caution">
    <text evidence="10">The sequence shown here is derived from an EMBL/GenBank/DDBJ whole genome shotgun (WGS) entry which is preliminary data.</text>
</comment>
<feature type="region of interest" description="Disordered" evidence="8">
    <location>
        <begin position="303"/>
        <end position="336"/>
    </location>
</feature>
<dbReference type="PROSITE" id="PS50011">
    <property type="entry name" value="PROTEIN_KINASE_DOM"/>
    <property type="match status" value="1"/>
</dbReference>
<feature type="compositionally biased region" description="Basic residues" evidence="8">
    <location>
        <begin position="735"/>
        <end position="744"/>
    </location>
</feature>
<dbReference type="InterPro" id="IPR011009">
    <property type="entry name" value="Kinase-like_dom_sf"/>
</dbReference>
<protein>
    <recommendedName>
        <fullName evidence="7">Aurora kinase</fullName>
        <ecNumber evidence="7">2.7.11.1</ecNumber>
    </recommendedName>
</protein>
<dbReference type="Proteomes" id="UP001189429">
    <property type="component" value="Unassembled WGS sequence"/>
</dbReference>
<evidence type="ECO:0000256" key="2">
    <source>
        <dbReference type="ARBA" id="ARBA00022679"/>
    </source>
</evidence>
<evidence type="ECO:0000259" key="9">
    <source>
        <dbReference type="PROSITE" id="PS50011"/>
    </source>
</evidence>
<dbReference type="PROSITE" id="PS00108">
    <property type="entry name" value="PROTEIN_KINASE_ST"/>
    <property type="match status" value="1"/>
</dbReference>
<keyword evidence="3 6" id="KW-0547">Nucleotide-binding</keyword>